<accession>A0A4Q2U4K7</accession>
<protein>
    <submittedName>
        <fullName evidence="2">Uncharacterized protein</fullName>
    </submittedName>
</protein>
<keyword evidence="3" id="KW-1185">Reference proteome</keyword>
<dbReference type="EMBL" id="QYBB01000038">
    <property type="protein sequence ID" value="RYC29847.1"/>
    <property type="molecule type" value="Genomic_DNA"/>
</dbReference>
<evidence type="ECO:0000313" key="3">
    <source>
        <dbReference type="Proteomes" id="UP000290759"/>
    </source>
</evidence>
<evidence type="ECO:0000256" key="1">
    <source>
        <dbReference type="SAM" id="MobiDB-lite"/>
    </source>
</evidence>
<name>A0A4Q2U4K7_9HYPH</name>
<evidence type="ECO:0000313" key="2">
    <source>
        <dbReference type="EMBL" id="RYC29847.1"/>
    </source>
</evidence>
<reference evidence="2 3" key="1">
    <citation type="submission" date="2018-12" db="EMBL/GenBank/DDBJ databases">
        <authorList>
            <person name="Grouzdev D.S."/>
            <person name="Krutkina M.S."/>
        </authorList>
    </citation>
    <scope>NUCLEOTIDE SEQUENCE [LARGE SCALE GENOMIC DNA]</scope>
    <source>
        <strain evidence="2 3">RmlP026</strain>
    </source>
</reference>
<dbReference type="AlphaFoldDB" id="A0A4Q2U4K7"/>
<gene>
    <name evidence="2" type="ORF">D3273_21865</name>
</gene>
<feature type="region of interest" description="Disordered" evidence="1">
    <location>
        <begin position="13"/>
        <end position="32"/>
    </location>
</feature>
<sequence>MRDELRDRLRSTFAAGRAPGETGSAPGAAPSPGDAFLRDFRVKAERVVVPAMTEVGRVLEGHGRFFSIERIAERTTPRGVLVPTSVQMNVFRRHRTANFKNGAPHFNVVCDRAGRRVLFQRTTLAAGAGAEDVGACGLDALTRDLVQERIAAMLDILARL</sequence>
<organism evidence="2 3">
    <name type="scientific">Lichenibacterium minor</name>
    <dbReference type="NCBI Taxonomy" id="2316528"/>
    <lineage>
        <taxon>Bacteria</taxon>
        <taxon>Pseudomonadati</taxon>
        <taxon>Pseudomonadota</taxon>
        <taxon>Alphaproteobacteria</taxon>
        <taxon>Hyphomicrobiales</taxon>
        <taxon>Lichenihabitantaceae</taxon>
        <taxon>Lichenibacterium</taxon>
    </lineage>
</organism>
<dbReference type="Proteomes" id="UP000290759">
    <property type="component" value="Unassembled WGS sequence"/>
</dbReference>
<reference evidence="2 3" key="2">
    <citation type="submission" date="2019-02" db="EMBL/GenBank/DDBJ databases">
        <title>'Lichenibacterium ramalinii' gen. nov. sp. nov., 'Lichenibacterium minor' gen. nov. sp. nov.</title>
        <authorList>
            <person name="Pankratov T."/>
        </authorList>
    </citation>
    <scope>NUCLEOTIDE SEQUENCE [LARGE SCALE GENOMIC DNA]</scope>
    <source>
        <strain evidence="2 3">RmlP026</strain>
    </source>
</reference>
<comment type="caution">
    <text evidence="2">The sequence shown here is derived from an EMBL/GenBank/DDBJ whole genome shotgun (WGS) entry which is preliminary data.</text>
</comment>
<proteinExistence type="predicted"/>
<dbReference type="RefSeq" id="WP_129229020.1">
    <property type="nucleotide sequence ID" value="NZ_QYBB01000038.1"/>
</dbReference>
<feature type="compositionally biased region" description="Low complexity" evidence="1">
    <location>
        <begin position="18"/>
        <end position="32"/>
    </location>
</feature>